<dbReference type="Proteomes" id="UP000193862">
    <property type="component" value="Unassembled WGS sequence"/>
</dbReference>
<dbReference type="SUPFAM" id="SSF53474">
    <property type="entry name" value="alpha/beta-Hydrolases"/>
    <property type="match status" value="1"/>
</dbReference>
<proteinExistence type="predicted"/>
<sequence>MPLLEVNVSGAHARIDPSVLAHALAALPKGAPVVICIHGFKFSPHAPETSPHLHILSLDPRPDCWKAMSWPRALGFGRGRAEEGLCIALGWDARGTIWQAWKRAPQVSRALARLIAQIDRPVHVVGHSLGARVALGALPLVRRGTVARIILLAAAEFRSTAQAAMDSPAGTSVEVFNITSRENDLFDVMLEKLVRAPVRGDRALGAGLGTGRGASAPPPLPRWLDIQIDAPATLAALGYLGFTVAGPERRICHWSAYLRGGMFSVYTALIRTPERLPLGLLRELLPQEATPRWSRLIGPWPARLPLPFGRKATS</sequence>
<dbReference type="GO" id="GO:0016787">
    <property type="term" value="F:hydrolase activity"/>
    <property type="evidence" value="ECO:0007669"/>
    <property type="project" value="UniProtKB-KW"/>
</dbReference>
<protein>
    <submittedName>
        <fullName evidence="1">Alpha/beta hydrolase family protein</fullName>
    </submittedName>
</protein>
<dbReference type="EMBL" id="FWFS01000003">
    <property type="protein sequence ID" value="SLN31266.1"/>
    <property type="molecule type" value="Genomic_DNA"/>
</dbReference>
<keyword evidence="2" id="KW-1185">Reference proteome</keyword>
<dbReference type="RefSeq" id="WP_085835752.1">
    <property type="nucleotide sequence ID" value="NZ_FWFS01000003.1"/>
</dbReference>
<name>A0A1Y5S6J7_9RHOB</name>
<dbReference type="AlphaFoldDB" id="A0A1Y5S6J7"/>
<gene>
    <name evidence="1" type="ORF">AQS8620_01008</name>
</gene>
<keyword evidence="1" id="KW-0378">Hydrolase</keyword>
<dbReference type="InterPro" id="IPR029058">
    <property type="entry name" value="AB_hydrolase_fold"/>
</dbReference>
<evidence type="ECO:0000313" key="1">
    <source>
        <dbReference type="EMBL" id="SLN31266.1"/>
    </source>
</evidence>
<dbReference type="Gene3D" id="3.40.50.1820">
    <property type="entry name" value="alpha/beta hydrolase"/>
    <property type="match status" value="1"/>
</dbReference>
<organism evidence="1 2">
    <name type="scientific">Aquimixticola soesokkakensis</name>
    <dbReference type="NCBI Taxonomy" id="1519096"/>
    <lineage>
        <taxon>Bacteria</taxon>
        <taxon>Pseudomonadati</taxon>
        <taxon>Pseudomonadota</taxon>
        <taxon>Alphaproteobacteria</taxon>
        <taxon>Rhodobacterales</taxon>
        <taxon>Paracoccaceae</taxon>
        <taxon>Aquimixticola</taxon>
    </lineage>
</organism>
<reference evidence="1 2" key="1">
    <citation type="submission" date="2017-03" db="EMBL/GenBank/DDBJ databases">
        <authorList>
            <person name="Afonso C.L."/>
            <person name="Miller P.J."/>
            <person name="Scott M.A."/>
            <person name="Spackman E."/>
            <person name="Goraichik I."/>
            <person name="Dimitrov K.M."/>
            <person name="Suarez D.L."/>
            <person name="Swayne D.E."/>
        </authorList>
    </citation>
    <scope>NUCLEOTIDE SEQUENCE [LARGE SCALE GENOMIC DNA]</scope>
    <source>
        <strain evidence="1 2">CECT 8620</strain>
    </source>
</reference>
<evidence type="ECO:0000313" key="2">
    <source>
        <dbReference type="Proteomes" id="UP000193862"/>
    </source>
</evidence>
<accession>A0A1Y5S6J7</accession>